<organism evidence="12 13">
    <name type="scientific">Microtetraspora glauca</name>
    <dbReference type="NCBI Taxonomy" id="1996"/>
    <lineage>
        <taxon>Bacteria</taxon>
        <taxon>Bacillati</taxon>
        <taxon>Actinomycetota</taxon>
        <taxon>Actinomycetes</taxon>
        <taxon>Streptosporangiales</taxon>
        <taxon>Streptosporangiaceae</taxon>
        <taxon>Microtetraspora</taxon>
    </lineage>
</organism>
<dbReference type="InterPro" id="IPR050482">
    <property type="entry name" value="Sensor_HK_TwoCompSys"/>
</dbReference>
<dbReference type="SMART" id="SM00387">
    <property type="entry name" value="HATPase_c"/>
    <property type="match status" value="1"/>
</dbReference>
<feature type="transmembrane region" description="Helical" evidence="10">
    <location>
        <begin position="107"/>
        <end position="123"/>
    </location>
</feature>
<comment type="caution">
    <text evidence="12">The sequence shown here is derived from an EMBL/GenBank/DDBJ whole genome shotgun (WGS) entry which is preliminary data.</text>
</comment>
<dbReference type="Proteomes" id="UP001551675">
    <property type="component" value="Unassembled WGS sequence"/>
</dbReference>
<evidence type="ECO:0000259" key="11">
    <source>
        <dbReference type="SMART" id="SM00387"/>
    </source>
</evidence>
<gene>
    <name evidence="12" type="ORF">AB0I59_17230</name>
</gene>
<comment type="catalytic activity">
    <reaction evidence="1">
        <text>ATP + protein L-histidine = ADP + protein N-phospho-L-histidine.</text>
        <dbReference type="EC" id="2.7.13.3"/>
    </reaction>
</comment>
<dbReference type="InterPro" id="IPR011712">
    <property type="entry name" value="Sig_transdc_His_kin_sub3_dim/P"/>
</dbReference>
<evidence type="ECO:0000256" key="3">
    <source>
        <dbReference type="ARBA" id="ARBA00022553"/>
    </source>
</evidence>
<feature type="transmembrane region" description="Helical" evidence="10">
    <location>
        <begin position="20"/>
        <end position="40"/>
    </location>
</feature>
<reference evidence="12 13" key="1">
    <citation type="submission" date="2024-06" db="EMBL/GenBank/DDBJ databases">
        <title>The Natural Products Discovery Center: Release of the First 8490 Sequenced Strains for Exploring Actinobacteria Biosynthetic Diversity.</title>
        <authorList>
            <person name="Kalkreuter E."/>
            <person name="Kautsar S.A."/>
            <person name="Yang D."/>
            <person name="Bader C.D."/>
            <person name="Teijaro C.N."/>
            <person name="Fluegel L."/>
            <person name="Davis C.M."/>
            <person name="Simpson J.R."/>
            <person name="Lauterbach L."/>
            <person name="Steele A.D."/>
            <person name="Gui C."/>
            <person name="Meng S."/>
            <person name="Li G."/>
            <person name="Viehrig K."/>
            <person name="Ye F."/>
            <person name="Su P."/>
            <person name="Kiefer A.F."/>
            <person name="Nichols A."/>
            <person name="Cepeda A.J."/>
            <person name="Yan W."/>
            <person name="Fan B."/>
            <person name="Jiang Y."/>
            <person name="Adhikari A."/>
            <person name="Zheng C.-J."/>
            <person name="Schuster L."/>
            <person name="Cowan T.M."/>
            <person name="Smanski M.J."/>
            <person name="Chevrette M.G."/>
            <person name="De Carvalho L.P.S."/>
            <person name="Shen B."/>
        </authorList>
    </citation>
    <scope>NUCLEOTIDE SEQUENCE [LARGE SCALE GENOMIC DNA]</scope>
    <source>
        <strain evidence="12 13">NPDC050100</strain>
    </source>
</reference>
<keyword evidence="13" id="KW-1185">Reference proteome</keyword>
<evidence type="ECO:0000256" key="7">
    <source>
        <dbReference type="ARBA" id="ARBA00022840"/>
    </source>
</evidence>
<evidence type="ECO:0000256" key="9">
    <source>
        <dbReference type="SAM" id="MobiDB-lite"/>
    </source>
</evidence>
<evidence type="ECO:0000256" key="10">
    <source>
        <dbReference type="SAM" id="Phobius"/>
    </source>
</evidence>
<dbReference type="Pfam" id="PF02518">
    <property type="entry name" value="HATPase_c"/>
    <property type="match status" value="1"/>
</dbReference>
<evidence type="ECO:0000256" key="4">
    <source>
        <dbReference type="ARBA" id="ARBA00022679"/>
    </source>
</evidence>
<evidence type="ECO:0000313" key="13">
    <source>
        <dbReference type="Proteomes" id="UP001551675"/>
    </source>
</evidence>
<keyword evidence="6 12" id="KW-0418">Kinase</keyword>
<dbReference type="InterPro" id="IPR003594">
    <property type="entry name" value="HATPase_dom"/>
</dbReference>
<dbReference type="RefSeq" id="WP_358133748.1">
    <property type="nucleotide sequence ID" value="NZ_JBFALK010000008.1"/>
</dbReference>
<keyword evidence="10" id="KW-0472">Membrane</keyword>
<sequence length="397" mass="41389">MEAATCLDSEEAAARRLTPGPAVTAAVTAAVGALVALAFWGGSDAHGVATVLVLDIVTGVAGCALVPVLLRRPVLGGVALSVLAALSPVATPPATVGAWYVARRRRFPVAAAVAAAGIAAHAVQGLWRPAGGLSYGWWLLLVVAAYAALVGWGALAQARHGLIVSLRERAHRAEAEQGRRVAEARLLERAQIAREMHDVLAHRLSLLATYAGALEYRPDSSPEQLSRAAGVVRAGVHQALDELRGVISLLRDEDTDTEGGSGERPQPALTDLPRLVDESRDAGMSVRVDNRIADPAALSGTVGRAAYRVVQEGLTNARKHAPGEPIRVALDGRPGARLVIDIRNPVPGDPAAPPVVRGSGVGLVGLTERVQLAGGRLDHEVTAAGEFRLHAWLPWPA</sequence>
<feature type="transmembrane region" description="Helical" evidence="10">
    <location>
        <begin position="76"/>
        <end position="100"/>
    </location>
</feature>
<evidence type="ECO:0000256" key="8">
    <source>
        <dbReference type="ARBA" id="ARBA00023012"/>
    </source>
</evidence>
<keyword evidence="3" id="KW-0597">Phosphoprotein</keyword>
<feature type="region of interest" description="Disordered" evidence="9">
    <location>
        <begin position="253"/>
        <end position="276"/>
    </location>
</feature>
<dbReference type="EMBL" id="JBFALK010000008">
    <property type="protein sequence ID" value="MEV0970381.1"/>
    <property type="molecule type" value="Genomic_DNA"/>
</dbReference>
<protein>
    <recommendedName>
        <fullName evidence="2">histidine kinase</fullName>
        <ecNumber evidence="2">2.7.13.3</ecNumber>
    </recommendedName>
</protein>
<dbReference type="GO" id="GO:0016301">
    <property type="term" value="F:kinase activity"/>
    <property type="evidence" value="ECO:0007669"/>
    <property type="project" value="UniProtKB-KW"/>
</dbReference>
<feature type="transmembrane region" description="Helical" evidence="10">
    <location>
        <begin position="47"/>
        <end position="70"/>
    </location>
</feature>
<dbReference type="CDD" id="cd16917">
    <property type="entry name" value="HATPase_UhpB-NarQ-NarX-like"/>
    <property type="match status" value="1"/>
</dbReference>
<proteinExistence type="predicted"/>
<keyword evidence="5" id="KW-0547">Nucleotide-binding</keyword>
<dbReference type="PANTHER" id="PTHR24421:SF10">
    <property type="entry name" value="NITRATE_NITRITE SENSOR PROTEIN NARQ"/>
    <property type="match status" value="1"/>
</dbReference>
<keyword evidence="10" id="KW-0812">Transmembrane</keyword>
<accession>A0ABV3GG33</accession>
<dbReference type="Pfam" id="PF07730">
    <property type="entry name" value="HisKA_3"/>
    <property type="match status" value="1"/>
</dbReference>
<keyword evidence="4" id="KW-0808">Transferase</keyword>
<feature type="transmembrane region" description="Helical" evidence="10">
    <location>
        <begin position="135"/>
        <end position="155"/>
    </location>
</feature>
<keyword evidence="7" id="KW-0067">ATP-binding</keyword>
<dbReference type="Gene3D" id="1.20.5.1930">
    <property type="match status" value="1"/>
</dbReference>
<name>A0ABV3GG33_MICGL</name>
<evidence type="ECO:0000256" key="2">
    <source>
        <dbReference type="ARBA" id="ARBA00012438"/>
    </source>
</evidence>
<feature type="domain" description="Histidine kinase/HSP90-like ATPase" evidence="11">
    <location>
        <begin position="301"/>
        <end position="397"/>
    </location>
</feature>
<dbReference type="EC" id="2.7.13.3" evidence="2"/>
<keyword evidence="8" id="KW-0902">Two-component regulatory system</keyword>
<dbReference type="SUPFAM" id="SSF55874">
    <property type="entry name" value="ATPase domain of HSP90 chaperone/DNA topoisomerase II/histidine kinase"/>
    <property type="match status" value="1"/>
</dbReference>
<evidence type="ECO:0000256" key="6">
    <source>
        <dbReference type="ARBA" id="ARBA00022777"/>
    </source>
</evidence>
<dbReference type="InterPro" id="IPR036890">
    <property type="entry name" value="HATPase_C_sf"/>
</dbReference>
<evidence type="ECO:0000256" key="1">
    <source>
        <dbReference type="ARBA" id="ARBA00000085"/>
    </source>
</evidence>
<dbReference type="PANTHER" id="PTHR24421">
    <property type="entry name" value="NITRATE/NITRITE SENSOR PROTEIN NARX-RELATED"/>
    <property type="match status" value="1"/>
</dbReference>
<evidence type="ECO:0000256" key="5">
    <source>
        <dbReference type="ARBA" id="ARBA00022741"/>
    </source>
</evidence>
<keyword evidence="10" id="KW-1133">Transmembrane helix</keyword>
<evidence type="ECO:0000313" key="12">
    <source>
        <dbReference type="EMBL" id="MEV0970381.1"/>
    </source>
</evidence>
<dbReference type="Gene3D" id="3.30.565.10">
    <property type="entry name" value="Histidine kinase-like ATPase, C-terminal domain"/>
    <property type="match status" value="1"/>
</dbReference>